<feature type="region of interest" description="Disordered" evidence="12">
    <location>
        <begin position="994"/>
        <end position="1064"/>
    </location>
</feature>
<keyword evidence="7" id="KW-1278">Translocase</keyword>
<feature type="transmembrane region" description="Helical" evidence="13">
    <location>
        <begin position="552"/>
        <end position="574"/>
    </location>
</feature>
<dbReference type="GO" id="GO:0005262">
    <property type="term" value="F:calcium channel activity"/>
    <property type="evidence" value="ECO:0007669"/>
    <property type="project" value="UniProtKB-KW"/>
</dbReference>
<dbReference type="SUPFAM" id="SSF50182">
    <property type="entry name" value="Sm-like ribonucleoproteins"/>
    <property type="match status" value="1"/>
</dbReference>
<keyword evidence="8 13" id="KW-1133">Transmembrane helix</keyword>
<accession>A0AAN7TAI4</accession>
<dbReference type="Pfam" id="PF25886">
    <property type="entry name" value="Msy1"/>
    <property type="match status" value="1"/>
</dbReference>
<dbReference type="FunFam" id="1.10.238.10:FF:000345">
    <property type="entry name" value="Mechanosensitive ion channel protein"/>
    <property type="match status" value="1"/>
</dbReference>
<dbReference type="PANTHER" id="PTHR31323">
    <property type="entry name" value="MECHANOSENSITIVE ION CHANNEL PROTEIN MSY2"/>
    <property type="match status" value="1"/>
</dbReference>
<keyword evidence="10" id="KW-0407">Ion channel</keyword>
<protein>
    <recommendedName>
        <fullName evidence="14">EF-hand domain-containing protein</fullName>
    </recommendedName>
</protein>
<dbReference type="Gene3D" id="2.30.30.60">
    <property type="match status" value="1"/>
</dbReference>
<evidence type="ECO:0000256" key="11">
    <source>
        <dbReference type="ARBA" id="ARBA00036634"/>
    </source>
</evidence>
<feature type="compositionally biased region" description="Polar residues" evidence="12">
    <location>
        <begin position="995"/>
        <end position="1009"/>
    </location>
</feature>
<evidence type="ECO:0000256" key="4">
    <source>
        <dbReference type="ARBA" id="ARBA00022673"/>
    </source>
</evidence>
<proteinExistence type="inferred from homology"/>
<dbReference type="PANTHER" id="PTHR31323:SF15">
    <property type="entry name" value="MECHANOSENSITIVE ION CHANNEL PROTEIN MSY1"/>
    <property type="match status" value="1"/>
</dbReference>
<dbReference type="AlphaFoldDB" id="A0AAN7TAI4"/>
<keyword evidence="3" id="KW-0813">Transport</keyword>
<dbReference type="Pfam" id="PF00924">
    <property type="entry name" value="MS_channel_2nd"/>
    <property type="match status" value="1"/>
</dbReference>
<dbReference type="EMBL" id="JAVRRL010000152">
    <property type="protein sequence ID" value="KAK5105806.1"/>
    <property type="molecule type" value="Genomic_DNA"/>
</dbReference>
<feature type="compositionally biased region" description="Polar residues" evidence="12">
    <location>
        <begin position="14"/>
        <end position="25"/>
    </location>
</feature>
<comment type="caution">
    <text evidence="15">The sequence shown here is derived from an EMBL/GenBank/DDBJ whole genome shotgun (WGS) entry which is preliminary data.</text>
</comment>
<organism evidence="15 16">
    <name type="scientific">Meristemomyces frigidus</name>
    <dbReference type="NCBI Taxonomy" id="1508187"/>
    <lineage>
        <taxon>Eukaryota</taxon>
        <taxon>Fungi</taxon>
        <taxon>Dikarya</taxon>
        <taxon>Ascomycota</taxon>
        <taxon>Pezizomycotina</taxon>
        <taxon>Dothideomycetes</taxon>
        <taxon>Dothideomycetidae</taxon>
        <taxon>Mycosphaerellales</taxon>
        <taxon>Teratosphaeriaceae</taxon>
        <taxon>Meristemomyces</taxon>
    </lineage>
</organism>
<dbReference type="Proteomes" id="UP001310890">
    <property type="component" value="Unassembled WGS sequence"/>
</dbReference>
<feature type="transmembrane region" description="Helical" evidence="13">
    <location>
        <begin position="292"/>
        <end position="310"/>
    </location>
</feature>
<gene>
    <name evidence="15" type="ORF">LTR62_002129</name>
</gene>
<evidence type="ECO:0000259" key="14">
    <source>
        <dbReference type="PROSITE" id="PS50222"/>
    </source>
</evidence>
<evidence type="ECO:0000256" key="12">
    <source>
        <dbReference type="SAM" id="MobiDB-lite"/>
    </source>
</evidence>
<comment type="similarity">
    <text evidence="2">Belongs to the MscS (TC 1.A.23) family.</text>
</comment>
<feature type="transmembrane region" description="Helical" evidence="13">
    <location>
        <begin position="242"/>
        <end position="260"/>
    </location>
</feature>
<keyword evidence="4" id="KW-0107">Calcium channel</keyword>
<feature type="region of interest" description="Disordered" evidence="12">
    <location>
        <begin position="891"/>
        <end position="930"/>
    </location>
</feature>
<sequence>MTTPVDERPEPTYIQPSLSNQSRQSADGRPSIDRPSLPSYNVNYQHRNNSQDKSSDEEGTVVGDGEIDRMNTGPQKENLPPLQTGRARAGSHLTVQTEYDPGDPLRSAASPSVTREQAKRLDDDLAMLQIERQVSKQVGDRELSRSESHEGDGMYRSQSRRRDEHLDEFDIATNPVHEKTQVYKPMEHPASAFGKFVGRVHKSNWVVRYITYILPLTLILLIPLLIGALVQPAKSTTVGGVYLLWFMIWLEIVWLTLWAGRILAKCLPWPIGVVSSLFTDNSKKWRDMGKQLELPATLFFWWLAIEISFLPTMSNHVKPLADGKQRDTHWMTTMNKVLVSVFIGAILNFVEKIIIQLIAISFHLRTYADRIELNKFQIGSLTKLYKFSKEKIHMEDSEFEQPSAGPGSGARTPGQLMNHAGKTTKEAFNRFGDIAGKVAGDFTGKQTTNSSHPSQVTLALIGSTAGAQVLARRLYRTFAREETETVYSDDLKNAFENDEEAEAAFSMFDKDMNGDISMEELEAVCVEIGRERKSITASLKDLDSVVAKLDDVFMFVVFIIVTLVFISLISTSAAGVLTSLGSSVLALSWLFSATAQEFLQSVLFVFVKHPFDVGDRVGIYGNTGALGRGDDYFVKEISLLYTEFKKMEGHVVQAPNSYLNTLFILNQRRSGGLAEAVSITIKFGTTLDQIEGLRNKLLEFVRAEKREYQNNILTELRDIVNVHSMNLNVVFFYKSNWQNEGLRLARRNKFICALMVSMQELGIEGPNMRFAGQKQSFPVYLQNVPHVAVPGMGHSGHPDQPGGYGPEEEHDGPRDEPFVAPLPGQEDRTGSQIPHSRLRTGSILRHAGGRPRGESLSQMNKRVDFSLGANSSVSGDFAGDVYEDRDRPRIPAAILEASEQRDRAERRSSRENGRSTSRELPAQQREQFTPAAYLARRSTTDSMQSRTGGKGSIHRNRFFGRGTSAQHQQQFRPGTSEAALMEGGLMADIPEVDPSPSSITGDTGSSARGQQYLDPRSGMVSAAAWRTRTNESNLHPSPGTEQGVGEFAAPGRSQTEDFEMRQFR</sequence>
<keyword evidence="3" id="KW-0109">Calcium transport</keyword>
<dbReference type="InterPro" id="IPR006685">
    <property type="entry name" value="MscS_channel_2nd"/>
</dbReference>
<dbReference type="PROSITE" id="PS00018">
    <property type="entry name" value="EF_HAND_1"/>
    <property type="match status" value="1"/>
</dbReference>
<feature type="compositionally biased region" description="Basic and acidic residues" evidence="12">
    <location>
        <begin position="1"/>
        <end position="10"/>
    </location>
</feature>
<feature type="compositionally biased region" description="Basic and acidic residues" evidence="12">
    <location>
        <begin position="138"/>
        <end position="153"/>
    </location>
</feature>
<dbReference type="InterPro" id="IPR010920">
    <property type="entry name" value="LSM_dom_sf"/>
</dbReference>
<evidence type="ECO:0000313" key="15">
    <source>
        <dbReference type="EMBL" id="KAK5105806.1"/>
    </source>
</evidence>
<evidence type="ECO:0000256" key="1">
    <source>
        <dbReference type="ARBA" id="ARBA00004370"/>
    </source>
</evidence>
<feature type="region of interest" description="Disordered" evidence="12">
    <location>
        <begin position="788"/>
        <end position="857"/>
    </location>
</feature>
<keyword evidence="9 13" id="KW-0472">Membrane</keyword>
<evidence type="ECO:0000256" key="10">
    <source>
        <dbReference type="ARBA" id="ARBA00023303"/>
    </source>
</evidence>
<keyword evidence="6" id="KW-0106">Calcium</keyword>
<evidence type="ECO:0000256" key="2">
    <source>
        <dbReference type="ARBA" id="ARBA00008017"/>
    </source>
</evidence>
<feature type="region of interest" description="Disordered" evidence="12">
    <location>
        <begin position="1"/>
        <end position="118"/>
    </location>
</feature>
<evidence type="ECO:0000256" key="7">
    <source>
        <dbReference type="ARBA" id="ARBA00022967"/>
    </source>
</evidence>
<dbReference type="GO" id="GO:0005509">
    <property type="term" value="F:calcium ion binding"/>
    <property type="evidence" value="ECO:0007669"/>
    <property type="project" value="InterPro"/>
</dbReference>
<feature type="transmembrane region" description="Helical" evidence="13">
    <location>
        <begin position="209"/>
        <end position="230"/>
    </location>
</feature>
<evidence type="ECO:0000256" key="3">
    <source>
        <dbReference type="ARBA" id="ARBA00022568"/>
    </source>
</evidence>
<dbReference type="InterPro" id="IPR002048">
    <property type="entry name" value="EF_hand_dom"/>
</dbReference>
<dbReference type="InterPro" id="IPR018247">
    <property type="entry name" value="EF_Hand_1_Ca_BS"/>
</dbReference>
<feature type="transmembrane region" description="Helical" evidence="13">
    <location>
        <begin position="337"/>
        <end position="360"/>
    </location>
</feature>
<evidence type="ECO:0000256" key="8">
    <source>
        <dbReference type="ARBA" id="ARBA00022989"/>
    </source>
</evidence>
<name>A0AAN7TAI4_9PEZI</name>
<feature type="compositionally biased region" description="Basic and acidic residues" evidence="12">
    <location>
        <begin position="1054"/>
        <end position="1064"/>
    </location>
</feature>
<keyword evidence="3" id="KW-0406">Ion transport</keyword>
<dbReference type="GO" id="GO:0016020">
    <property type="term" value="C:membrane"/>
    <property type="evidence" value="ECO:0007669"/>
    <property type="project" value="UniProtKB-SubCell"/>
</dbReference>
<comment type="subcellular location">
    <subcellularLocation>
        <location evidence="1">Membrane</location>
    </subcellularLocation>
</comment>
<evidence type="ECO:0000256" key="5">
    <source>
        <dbReference type="ARBA" id="ARBA00022692"/>
    </source>
</evidence>
<feature type="domain" description="EF-hand" evidence="14">
    <location>
        <begin position="496"/>
        <end position="531"/>
    </location>
</feature>
<dbReference type="Gene3D" id="1.10.238.10">
    <property type="entry name" value="EF-hand"/>
    <property type="match status" value="1"/>
</dbReference>
<evidence type="ECO:0000256" key="9">
    <source>
        <dbReference type="ARBA" id="ARBA00023136"/>
    </source>
</evidence>
<evidence type="ECO:0000256" key="13">
    <source>
        <dbReference type="SAM" id="Phobius"/>
    </source>
</evidence>
<dbReference type="PROSITE" id="PS50222">
    <property type="entry name" value="EF_HAND_2"/>
    <property type="match status" value="1"/>
</dbReference>
<feature type="compositionally biased region" description="Polar residues" evidence="12">
    <location>
        <begin position="38"/>
        <end position="48"/>
    </location>
</feature>
<feature type="region of interest" description="Disordered" evidence="12">
    <location>
        <begin position="132"/>
        <end position="163"/>
    </location>
</feature>
<dbReference type="InterPro" id="IPR011992">
    <property type="entry name" value="EF-hand-dom_pair"/>
</dbReference>
<dbReference type="GO" id="GO:0006874">
    <property type="term" value="P:intracellular calcium ion homeostasis"/>
    <property type="evidence" value="ECO:0007669"/>
    <property type="project" value="TreeGrafter"/>
</dbReference>
<reference evidence="15" key="1">
    <citation type="submission" date="2023-08" db="EMBL/GenBank/DDBJ databases">
        <title>Black Yeasts Isolated from many extreme environments.</title>
        <authorList>
            <person name="Coleine C."/>
            <person name="Stajich J.E."/>
            <person name="Selbmann L."/>
        </authorList>
    </citation>
    <scope>NUCLEOTIDE SEQUENCE</scope>
    <source>
        <strain evidence="15">CCFEE 5401</strain>
    </source>
</reference>
<dbReference type="InterPro" id="IPR058650">
    <property type="entry name" value="Msy1/2-like"/>
</dbReference>
<dbReference type="InterPro" id="IPR023408">
    <property type="entry name" value="MscS_beta-dom_sf"/>
</dbReference>
<dbReference type="SUPFAM" id="SSF47473">
    <property type="entry name" value="EF-hand"/>
    <property type="match status" value="1"/>
</dbReference>
<comment type="catalytic activity">
    <reaction evidence="11">
        <text>Ca(2+)(in) = Ca(2+)(out)</text>
        <dbReference type="Rhea" id="RHEA:29671"/>
        <dbReference type="ChEBI" id="CHEBI:29108"/>
    </reaction>
</comment>
<keyword evidence="5 13" id="KW-0812">Transmembrane</keyword>
<evidence type="ECO:0000313" key="16">
    <source>
        <dbReference type="Proteomes" id="UP001310890"/>
    </source>
</evidence>
<feature type="compositionally biased region" description="Basic and acidic residues" evidence="12">
    <location>
        <begin position="898"/>
        <end position="917"/>
    </location>
</feature>
<evidence type="ECO:0000256" key="6">
    <source>
        <dbReference type="ARBA" id="ARBA00022837"/>
    </source>
</evidence>